<dbReference type="EMBL" id="CP003811">
    <property type="protein sequence ID" value="AIQ89064.1"/>
    <property type="molecule type" value="Genomic_DNA"/>
</dbReference>
<proteinExistence type="predicted"/>
<dbReference type="HOGENOM" id="CLU_3063344_0_0_5"/>
<organism evidence="1 2">
    <name type="scientific">Methylobacterium oryzae CBMB20</name>
    <dbReference type="NCBI Taxonomy" id="693986"/>
    <lineage>
        <taxon>Bacteria</taxon>
        <taxon>Pseudomonadati</taxon>
        <taxon>Pseudomonadota</taxon>
        <taxon>Alphaproteobacteria</taxon>
        <taxon>Hyphomicrobiales</taxon>
        <taxon>Methylobacteriaceae</taxon>
        <taxon>Methylobacterium</taxon>
    </lineage>
</organism>
<sequence length="53" mass="5877">MAGWTALRAGSATLHRFRMGAGRNRSGCRKAQPVKWMRPILRERVGPAASAQR</sequence>
<evidence type="ECO:0000313" key="1">
    <source>
        <dbReference type="EMBL" id="AIQ89064.1"/>
    </source>
</evidence>
<name>A0A089Q3A3_9HYPH</name>
<reference evidence="1 2" key="1">
    <citation type="journal article" date="2014" name="PLoS ONE">
        <title>Genome Information of Methylobacterium oryzae, a Plant-Probiotic Methylotroph in the Phyllosphere.</title>
        <authorList>
            <person name="Kwak M.J."/>
            <person name="Jeong H."/>
            <person name="Madhaiyan M."/>
            <person name="Lee Y."/>
            <person name="Sa T.M."/>
            <person name="Oh T.K."/>
            <person name="Kim J.F."/>
        </authorList>
    </citation>
    <scope>NUCLEOTIDE SEQUENCE [LARGE SCALE GENOMIC DNA]</scope>
    <source>
        <strain evidence="1 2">CBMB20</strain>
    </source>
</reference>
<dbReference type="Proteomes" id="UP000029492">
    <property type="component" value="Chromosome"/>
</dbReference>
<accession>A0A089Q3A3</accession>
<protein>
    <submittedName>
        <fullName evidence="1">Protein of unassigned function</fullName>
    </submittedName>
</protein>
<gene>
    <name evidence="1" type="ORF">MOC_1309</name>
</gene>
<evidence type="ECO:0000313" key="2">
    <source>
        <dbReference type="Proteomes" id="UP000029492"/>
    </source>
</evidence>
<dbReference type="STRING" id="693986.MOC_1309"/>
<dbReference type="AlphaFoldDB" id="A0A089Q3A3"/>
<keyword evidence="2" id="KW-1185">Reference proteome</keyword>
<dbReference type="KEGG" id="mor:MOC_1309"/>